<evidence type="ECO:0000313" key="4">
    <source>
        <dbReference type="Proteomes" id="UP000265325"/>
    </source>
</evidence>
<dbReference type="Proteomes" id="UP000265325">
    <property type="component" value="Unassembled WGS sequence"/>
</dbReference>
<dbReference type="CDD" id="cd05379">
    <property type="entry name" value="CAP_bacterial"/>
    <property type="match status" value="1"/>
</dbReference>
<dbReference type="SUPFAM" id="SSF55797">
    <property type="entry name" value="PR-1-like"/>
    <property type="match status" value="1"/>
</dbReference>
<gene>
    <name evidence="3" type="ORF">VO63_10355</name>
</gene>
<dbReference type="PANTHER" id="PTHR31157">
    <property type="entry name" value="SCP DOMAIN-CONTAINING PROTEIN"/>
    <property type="match status" value="1"/>
</dbReference>
<sequence>MLAMVNQERRRAGVPDLRLDDRLSAAAQRHANDMAVNDLTQHNGTDGSDFSRRISDAGYPGNTARAENVTPGNSVPEAMRMWMNSPGHRTNILSGSYRAIGIGYSPRQRGNWGRYVQTFGS</sequence>
<protein>
    <recommendedName>
        <fullName evidence="2">SCP domain-containing protein</fullName>
    </recommendedName>
</protein>
<reference evidence="3 4" key="1">
    <citation type="submission" date="2015-05" db="EMBL/GenBank/DDBJ databases">
        <title>Draft Genome assembly of Streptomyces showdoensis.</title>
        <authorList>
            <person name="Thapa K.K."/>
            <person name="Metsa-Ketela M."/>
        </authorList>
    </citation>
    <scope>NUCLEOTIDE SEQUENCE [LARGE SCALE GENOMIC DNA]</scope>
    <source>
        <strain evidence="3 4">ATCC 15227</strain>
    </source>
</reference>
<dbReference type="PANTHER" id="PTHR31157:SF1">
    <property type="entry name" value="SCP DOMAIN-CONTAINING PROTEIN"/>
    <property type="match status" value="1"/>
</dbReference>
<feature type="domain" description="SCP" evidence="2">
    <location>
        <begin position="2"/>
        <end position="110"/>
    </location>
</feature>
<dbReference type="AlphaFoldDB" id="A0A2P2GR98"/>
<dbReference type="InterPro" id="IPR035940">
    <property type="entry name" value="CAP_sf"/>
</dbReference>
<dbReference type="Pfam" id="PF00188">
    <property type="entry name" value="CAP"/>
    <property type="match status" value="1"/>
</dbReference>
<accession>A0A2P2GR98</accession>
<evidence type="ECO:0000256" key="1">
    <source>
        <dbReference type="SAM" id="MobiDB-lite"/>
    </source>
</evidence>
<dbReference type="Gene3D" id="3.40.33.10">
    <property type="entry name" value="CAP"/>
    <property type="match status" value="1"/>
</dbReference>
<name>A0A2P2GR98_STREW</name>
<feature type="region of interest" description="Disordered" evidence="1">
    <location>
        <begin position="32"/>
        <end position="72"/>
    </location>
</feature>
<keyword evidence="4" id="KW-1185">Reference proteome</keyword>
<dbReference type="InterPro" id="IPR014044">
    <property type="entry name" value="CAP_dom"/>
</dbReference>
<comment type="caution">
    <text evidence="3">The sequence shown here is derived from an EMBL/GenBank/DDBJ whole genome shotgun (WGS) entry which is preliminary data.</text>
</comment>
<evidence type="ECO:0000313" key="3">
    <source>
        <dbReference type="EMBL" id="KKZ74027.1"/>
    </source>
</evidence>
<evidence type="ECO:0000259" key="2">
    <source>
        <dbReference type="Pfam" id="PF00188"/>
    </source>
</evidence>
<feature type="compositionally biased region" description="Polar residues" evidence="1">
    <location>
        <begin position="38"/>
        <end position="48"/>
    </location>
</feature>
<proteinExistence type="predicted"/>
<dbReference type="EMBL" id="LAQS01000012">
    <property type="protein sequence ID" value="KKZ74027.1"/>
    <property type="molecule type" value="Genomic_DNA"/>
</dbReference>
<organism evidence="3 4">
    <name type="scientific">Streptomyces showdoensis</name>
    <dbReference type="NCBI Taxonomy" id="68268"/>
    <lineage>
        <taxon>Bacteria</taxon>
        <taxon>Bacillati</taxon>
        <taxon>Actinomycetota</taxon>
        <taxon>Actinomycetes</taxon>
        <taxon>Kitasatosporales</taxon>
        <taxon>Streptomycetaceae</taxon>
        <taxon>Streptomyces</taxon>
    </lineage>
</organism>